<sequence>MNQALVKAFPMPVQQGPNVVPSCLLPDLFKRLDANNRLVVLDMGQAISSTVRYFSQYRCQLNFIDLYSEDCIALPNPDLNHQQKVDSLRYLLNLGPSTKIDICLFWDVFSYLDDSFVRALIEALEPNISETTGALIINPRDSRRHLPFYRYGISDESHFTQTENSGIQPPIFPRSQRDLNNLIDYFAIDRGRLMSQSRAEYLLLVDREYDKTDRSMI</sequence>
<name>A0A520MHS2_9GAMM</name>
<organism evidence="1 2">
    <name type="scientific">SAR92 clade bacterium</name>
    <dbReference type="NCBI Taxonomy" id="2315479"/>
    <lineage>
        <taxon>Bacteria</taxon>
        <taxon>Pseudomonadati</taxon>
        <taxon>Pseudomonadota</taxon>
        <taxon>Gammaproteobacteria</taxon>
        <taxon>Cellvibrionales</taxon>
        <taxon>Porticoccaceae</taxon>
        <taxon>SAR92 clade</taxon>
    </lineage>
</organism>
<proteinExistence type="predicted"/>
<evidence type="ECO:0000313" key="1">
    <source>
        <dbReference type="EMBL" id="RZO20775.1"/>
    </source>
</evidence>
<comment type="caution">
    <text evidence="1">The sequence shown here is derived from an EMBL/GenBank/DDBJ whole genome shotgun (WGS) entry which is preliminary data.</text>
</comment>
<evidence type="ECO:0000313" key="2">
    <source>
        <dbReference type="Proteomes" id="UP000315889"/>
    </source>
</evidence>
<evidence type="ECO:0008006" key="3">
    <source>
        <dbReference type="Google" id="ProtNLM"/>
    </source>
</evidence>
<reference evidence="1 2" key="1">
    <citation type="submission" date="2019-02" db="EMBL/GenBank/DDBJ databases">
        <title>Prokaryotic population dynamics and viral predation in marine succession experiment using metagenomics: the confinement effect.</title>
        <authorList>
            <person name="Haro-Moreno J.M."/>
            <person name="Rodriguez-Valera F."/>
            <person name="Lopez-Perez M."/>
        </authorList>
    </citation>
    <scope>NUCLEOTIDE SEQUENCE [LARGE SCALE GENOMIC DNA]</scope>
    <source>
        <strain evidence="1">MED-G170</strain>
    </source>
</reference>
<dbReference type="AlphaFoldDB" id="A0A520MHS2"/>
<dbReference type="Proteomes" id="UP000315889">
    <property type="component" value="Unassembled WGS sequence"/>
</dbReference>
<protein>
    <recommendedName>
        <fullName evidence="3">Class I SAM-dependent methyltransferase</fullName>
    </recommendedName>
</protein>
<gene>
    <name evidence="1" type="ORF">EVB03_03440</name>
</gene>
<accession>A0A520MHS2</accession>
<dbReference type="EMBL" id="SHBP01000003">
    <property type="protein sequence ID" value="RZO20775.1"/>
    <property type="molecule type" value="Genomic_DNA"/>
</dbReference>